<dbReference type="PRINTS" id="PR00046">
    <property type="entry name" value="SIGMA70FCT"/>
</dbReference>
<dbReference type="InterPro" id="IPR013324">
    <property type="entry name" value="RNA_pol_sigma_r3/r4-like"/>
</dbReference>
<dbReference type="PANTHER" id="PTHR30603">
    <property type="entry name" value="RNA POLYMERASE SIGMA FACTOR RPO"/>
    <property type="match status" value="1"/>
</dbReference>
<dbReference type="NCBIfam" id="TIGR02937">
    <property type="entry name" value="sigma70-ECF"/>
    <property type="match status" value="1"/>
</dbReference>
<evidence type="ECO:0000256" key="4">
    <source>
        <dbReference type="ARBA" id="ARBA00023163"/>
    </source>
</evidence>
<evidence type="ECO:0000256" key="2">
    <source>
        <dbReference type="ARBA" id="ARBA00023082"/>
    </source>
</evidence>
<dbReference type="Proteomes" id="UP000526501">
    <property type="component" value="Unassembled WGS sequence"/>
</dbReference>
<evidence type="ECO:0000313" key="7">
    <source>
        <dbReference type="EMBL" id="MBC2606465.1"/>
    </source>
</evidence>
<dbReference type="SUPFAM" id="SSF88946">
    <property type="entry name" value="Sigma2 domain of RNA polymerase sigma factors"/>
    <property type="match status" value="1"/>
</dbReference>
<dbReference type="CDD" id="cd06171">
    <property type="entry name" value="Sigma70_r4"/>
    <property type="match status" value="1"/>
</dbReference>
<keyword evidence="1" id="KW-0805">Transcription regulation</keyword>
<dbReference type="GO" id="GO:0016987">
    <property type="term" value="F:sigma factor activity"/>
    <property type="evidence" value="ECO:0007669"/>
    <property type="project" value="UniProtKB-KW"/>
</dbReference>
<dbReference type="RefSeq" id="WP_185660337.1">
    <property type="nucleotide sequence ID" value="NZ_CAWPOO010000012.1"/>
</dbReference>
<organism evidence="7 8">
    <name type="scientific">Pelagicoccus albus</name>
    <dbReference type="NCBI Taxonomy" id="415222"/>
    <lineage>
        <taxon>Bacteria</taxon>
        <taxon>Pseudomonadati</taxon>
        <taxon>Verrucomicrobiota</taxon>
        <taxon>Opitutia</taxon>
        <taxon>Puniceicoccales</taxon>
        <taxon>Pelagicoccaceae</taxon>
        <taxon>Pelagicoccus</taxon>
    </lineage>
</organism>
<dbReference type="Pfam" id="PF04545">
    <property type="entry name" value="Sigma70_r4"/>
    <property type="match status" value="1"/>
</dbReference>
<keyword evidence="3" id="KW-0238">DNA-binding</keyword>
<evidence type="ECO:0000259" key="5">
    <source>
        <dbReference type="Pfam" id="PF04542"/>
    </source>
</evidence>
<comment type="caution">
    <text evidence="7">The sequence shown here is derived from an EMBL/GenBank/DDBJ whole genome shotgun (WGS) entry which is preliminary data.</text>
</comment>
<dbReference type="GO" id="GO:0003677">
    <property type="term" value="F:DNA binding"/>
    <property type="evidence" value="ECO:0007669"/>
    <property type="project" value="UniProtKB-KW"/>
</dbReference>
<dbReference type="Pfam" id="PF04542">
    <property type="entry name" value="Sigma70_r2"/>
    <property type="match status" value="1"/>
</dbReference>
<keyword evidence="4" id="KW-0804">Transcription</keyword>
<dbReference type="Gene3D" id="1.20.120.1810">
    <property type="match status" value="1"/>
</dbReference>
<evidence type="ECO:0000259" key="6">
    <source>
        <dbReference type="Pfam" id="PF04545"/>
    </source>
</evidence>
<dbReference type="InterPro" id="IPR007627">
    <property type="entry name" value="RNA_pol_sigma70_r2"/>
</dbReference>
<evidence type="ECO:0000256" key="1">
    <source>
        <dbReference type="ARBA" id="ARBA00023015"/>
    </source>
</evidence>
<protein>
    <submittedName>
        <fullName evidence="7">Sigma-70 family RNA polymerase sigma factor</fullName>
    </submittedName>
</protein>
<dbReference type="InterPro" id="IPR050239">
    <property type="entry name" value="Sigma-70_RNA_pol_init_factors"/>
</dbReference>
<dbReference type="AlphaFoldDB" id="A0A7X1B8T0"/>
<dbReference type="InterPro" id="IPR007630">
    <property type="entry name" value="RNA_pol_sigma70_r4"/>
</dbReference>
<dbReference type="SUPFAM" id="SSF88659">
    <property type="entry name" value="Sigma3 and sigma4 domains of RNA polymerase sigma factors"/>
    <property type="match status" value="1"/>
</dbReference>
<dbReference type="InterPro" id="IPR000943">
    <property type="entry name" value="RNA_pol_sigma70"/>
</dbReference>
<keyword evidence="8" id="KW-1185">Reference proteome</keyword>
<gene>
    <name evidence="7" type="ORF">H5P27_10465</name>
</gene>
<evidence type="ECO:0000256" key="3">
    <source>
        <dbReference type="ARBA" id="ARBA00023125"/>
    </source>
</evidence>
<evidence type="ECO:0000313" key="8">
    <source>
        <dbReference type="Proteomes" id="UP000526501"/>
    </source>
</evidence>
<dbReference type="EMBL" id="JACHVC010000012">
    <property type="protein sequence ID" value="MBC2606465.1"/>
    <property type="molecule type" value="Genomic_DNA"/>
</dbReference>
<proteinExistence type="predicted"/>
<dbReference type="Gene3D" id="1.20.140.160">
    <property type="match status" value="1"/>
</dbReference>
<feature type="domain" description="RNA polymerase sigma-70 region 4" evidence="6">
    <location>
        <begin position="273"/>
        <end position="326"/>
    </location>
</feature>
<reference evidence="7 8" key="1">
    <citation type="submission" date="2020-07" db="EMBL/GenBank/DDBJ databases">
        <authorList>
            <person name="Feng X."/>
        </authorList>
    </citation>
    <scope>NUCLEOTIDE SEQUENCE [LARGE SCALE GENOMIC DNA]</scope>
    <source>
        <strain evidence="7 8">JCM23202</strain>
    </source>
</reference>
<name>A0A7X1B8T0_9BACT</name>
<dbReference type="InterPro" id="IPR013325">
    <property type="entry name" value="RNA_pol_sigma_r2"/>
</dbReference>
<keyword evidence="2" id="KW-0731">Sigma factor</keyword>
<dbReference type="PANTHER" id="PTHR30603:SF60">
    <property type="entry name" value="RNA POLYMERASE SIGMA FACTOR RPOD"/>
    <property type="match status" value="1"/>
</dbReference>
<sequence>MESLPQANILSIVRFRRALNWIIANPAWLEAFSGELADLGLKGQRQGISLERALRTLALENKYQLAKRCLHKGLERIRSEEAQRLANLLGVTKLRPQRYSDSLPEKKWKEIQSLCLTRLNQGYQKYKDAQTELFLEYSELPKTWTDRLRIRASKKEDALQVARLALLEAIDRIEPEQNFASYAGSWIKRRLRNHILEELSPVKTPVNLISEALRSSDKRHEALADAIRAGTISLDASPIELSKTQEHGELSSEENPAYQHVAVVETTKLVRDALSGLSQKQREVIEMRFGLGDDMECLSLAQVGNKTGISRQQVAQREKRAFQKLRSTLTEASRELFQYSQAATC</sequence>
<dbReference type="GO" id="GO:0006352">
    <property type="term" value="P:DNA-templated transcription initiation"/>
    <property type="evidence" value="ECO:0007669"/>
    <property type="project" value="InterPro"/>
</dbReference>
<accession>A0A7X1B8T0</accession>
<feature type="domain" description="RNA polymerase sigma-70 region 2" evidence="5">
    <location>
        <begin position="143"/>
        <end position="195"/>
    </location>
</feature>
<dbReference type="InterPro" id="IPR014284">
    <property type="entry name" value="RNA_pol_sigma-70_dom"/>
</dbReference>